<dbReference type="SUPFAM" id="SSF47384">
    <property type="entry name" value="Homodimeric domain of signal transducing histidine kinase"/>
    <property type="match status" value="1"/>
</dbReference>
<keyword evidence="10" id="KW-0808">Transferase</keyword>
<evidence type="ECO:0000313" key="10">
    <source>
        <dbReference type="EMBL" id="QVT81811.1"/>
    </source>
</evidence>
<feature type="domain" description="Histidine kinase" evidence="8">
    <location>
        <begin position="276"/>
        <end position="488"/>
    </location>
</feature>
<proteinExistence type="predicted"/>
<dbReference type="PROSITE" id="PS50109">
    <property type="entry name" value="HIS_KIN"/>
    <property type="match status" value="1"/>
</dbReference>
<gene>
    <name evidence="10" type="primary">walK_3</name>
    <name evidence="10" type="ORF">ENKNEFLB_04229</name>
</gene>
<dbReference type="InterPro" id="IPR058245">
    <property type="entry name" value="NreC/VraR/RcsB-like_REC"/>
</dbReference>
<dbReference type="CDD" id="cd00082">
    <property type="entry name" value="HisKA"/>
    <property type="match status" value="1"/>
</dbReference>
<dbReference type="InterPro" id="IPR011006">
    <property type="entry name" value="CheY-like_superfamily"/>
</dbReference>
<dbReference type="InterPro" id="IPR001789">
    <property type="entry name" value="Sig_transdc_resp-reg_receiver"/>
</dbReference>
<sequence>MTDHHPGPRRRRTLLVDDTPDLRELLAMTLEETDDFEVVGEAGDGRAGIEAAQQTEPDLVVLDLAMPVMDGLEALPHLRRSRPAATIVVLSGFGATAMRDQALVSGADGYVEKGTRLPAIVDRLRRIAAESEARRGVVLGQDDAPAAPPRQEQAATPADLIAADPAALLVDQAPVAMLVADHADGTVRFANGAATQMLGITAGPLSSLADLLPDLWDAVSGRDPSEVPDESVRVQVVHDGARFAVRSTRSGPSLLVYAGPDPADEEVSRLRSAITTTAHELRGPVTVLGGIAEVLAPGEDELEPARRAAMVASVGRQAARLDSLTADLLTAAQARRGVLDVRLEPLDLVETLETILAAHPDVALHVLARDGGEADSLRVRADPGRLEQMVTNLVGNARKYGAPPVVVTVGEQGPWAHLAVEDQGTGVPESFRGQLFDEFSRAPGASARGTGLGLFVVRRLALAHGGDVQHRNGADRGSVFTVTLPVLTGA</sequence>
<dbReference type="InterPro" id="IPR003661">
    <property type="entry name" value="HisK_dim/P_dom"/>
</dbReference>
<keyword evidence="4 7" id="KW-0597">Phosphoprotein</keyword>
<dbReference type="CDD" id="cd00075">
    <property type="entry name" value="HATPase"/>
    <property type="match status" value="1"/>
</dbReference>
<dbReference type="Proteomes" id="UP000679307">
    <property type="component" value="Chromosome"/>
</dbReference>
<comment type="catalytic activity">
    <reaction evidence="1">
        <text>ATP + protein L-histidine = ADP + protein N-phospho-L-histidine.</text>
        <dbReference type="EC" id="2.7.13.3"/>
    </reaction>
</comment>
<dbReference type="Pfam" id="PF13188">
    <property type="entry name" value="PAS_8"/>
    <property type="match status" value="1"/>
</dbReference>
<dbReference type="SMART" id="SM00387">
    <property type="entry name" value="HATPase_c"/>
    <property type="match status" value="1"/>
</dbReference>
<dbReference type="Gene3D" id="3.30.450.20">
    <property type="entry name" value="PAS domain"/>
    <property type="match status" value="1"/>
</dbReference>
<evidence type="ECO:0000256" key="1">
    <source>
        <dbReference type="ARBA" id="ARBA00000085"/>
    </source>
</evidence>
<evidence type="ECO:0000256" key="6">
    <source>
        <dbReference type="ARBA" id="ARBA00023012"/>
    </source>
</evidence>
<dbReference type="EC" id="2.7.13.3" evidence="3"/>
<dbReference type="PRINTS" id="PR00344">
    <property type="entry name" value="BCTRLSENSOR"/>
</dbReference>
<evidence type="ECO:0000256" key="3">
    <source>
        <dbReference type="ARBA" id="ARBA00012438"/>
    </source>
</evidence>
<reference evidence="10 11" key="1">
    <citation type="submission" date="2021-05" db="EMBL/GenBank/DDBJ databases">
        <title>Complete genome of Nocardioides aquaticus KCTC 9944T isolated from meromictic and hypersaline Ekho Lake, Antarctica.</title>
        <authorList>
            <person name="Hwang K."/>
            <person name="Kim K.M."/>
            <person name="Choe H."/>
        </authorList>
    </citation>
    <scope>NUCLEOTIDE SEQUENCE [LARGE SCALE GENOMIC DNA]</scope>
    <source>
        <strain evidence="10 11">KCTC 9944</strain>
    </source>
</reference>
<dbReference type="SUPFAM" id="SSF55785">
    <property type="entry name" value="PYP-like sensor domain (PAS domain)"/>
    <property type="match status" value="1"/>
</dbReference>
<dbReference type="Gene3D" id="3.30.565.10">
    <property type="entry name" value="Histidine kinase-like ATPase, C-terminal domain"/>
    <property type="match status" value="1"/>
</dbReference>
<organism evidence="10 11">
    <name type="scientific">Nocardioides aquaticus</name>
    <dbReference type="NCBI Taxonomy" id="160826"/>
    <lineage>
        <taxon>Bacteria</taxon>
        <taxon>Bacillati</taxon>
        <taxon>Actinomycetota</taxon>
        <taxon>Actinomycetes</taxon>
        <taxon>Propionibacteriales</taxon>
        <taxon>Nocardioidaceae</taxon>
        <taxon>Nocardioides</taxon>
    </lineage>
</organism>
<dbReference type="Pfam" id="PF00072">
    <property type="entry name" value="Response_reg"/>
    <property type="match status" value="1"/>
</dbReference>
<dbReference type="GO" id="GO:0004673">
    <property type="term" value="F:protein histidine kinase activity"/>
    <property type="evidence" value="ECO:0007669"/>
    <property type="project" value="UniProtKB-EC"/>
</dbReference>
<dbReference type="InterPro" id="IPR036097">
    <property type="entry name" value="HisK_dim/P_sf"/>
</dbReference>
<feature type="modified residue" description="4-aspartylphosphate" evidence="7">
    <location>
        <position position="63"/>
    </location>
</feature>
<evidence type="ECO:0000256" key="7">
    <source>
        <dbReference type="PROSITE-ProRule" id="PRU00169"/>
    </source>
</evidence>
<evidence type="ECO:0000313" key="11">
    <source>
        <dbReference type="Proteomes" id="UP000679307"/>
    </source>
</evidence>
<evidence type="ECO:0000256" key="2">
    <source>
        <dbReference type="ARBA" id="ARBA00004236"/>
    </source>
</evidence>
<keyword evidence="5 10" id="KW-0418">Kinase</keyword>
<dbReference type="PROSITE" id="PS50110">
    <property type="entry name" value="RESPONSE_REGULATORY"/>
    <property type="match status" value="1"/>
</dbReference>
<comment type="subcellular location">
    <subcellularLocation>
        <location evidence="2">Cell membrane</location>
    </subcellularLocation>
</comment>
<dbReference type="SUPFAM" id="SSF52172">
    <property type="entry name" value="CheY-like"/>
    <property type="match status" value="1"/>
</dbReference>
<name>A0ABX8EPR8_9ACTN</name>
<evidence type="ECO:0000259" key="8">
    <source>
        <dbReference type="PROSITE" id="PS50109"/>
    </source>
</evidence>
<evidence type="ECO:0000256" key="5">
    <source>
        <dbReference type="ARBA" id="ARBA00022777"/>
    </source>
</evidence>
<dbReference type="InterPro" id="IPR005467">
    <property type="entry name" value="His_kinase_dom"/>
</dbReference>
<dbReference type="SUPFAM" id="SSF55874">
    <property type="entry name" value="ATPase domain of HSP90 chaperone/DNA topoisomerase II/histidine kinase"/>
    <property type="match status" value="1"/>
</dbReference>
<dbReference type="Pfam" id="PF02518">
    <property type="entry name" value="HATPase_c"/>
    <property type="match status" value="1"/>
</dbReference>
<feature type="domain" description="Response regulatory" evidence="9">
    <location>
        <begin position="12"/>
        <end position="128"/>
    </location>
</feature>
<dbReference type="RefSeq" id="WP_214057122.1">
    <property type="nucleotide sequence ID" value="NZ_BAAAHS010000028.1"/>
</dbReference>
<dbReference type="InterPro" id="IPR036890">
    <property type="entry name" value="HATPase_C_sf"/>
</dbReference>
<evidence type="ECO:0000259" key="9">
    <source>
        <dbReference type="PROSITE" id="PS50110"/>
    </source>
</evidence>
<dbReference type="SMART" id="SM00448">
    <property type="entry name" value="REC"/>
    <property type="match status" value="1"/>
</dbReference>
<dbReference type="CDD" id="cd17535">
    <property type="entry name" value="REC_NarL-like"/>
    <property type="match status" value="1"/>
</dbReference>
<evidence type="ECO:0000256" key="4">
    <source>
        <dbReference type="ARBA" id="ARBA00022553"/>
    </source>
</evidence>
<keyword evidence="6" id="KW-0902">Two-component regulatory system</keyword>
<dbReference type="SMART" id="SM00388">
    <property type="entry name" value="HisKA"/>
    <property type="match status" value="1"/>
</dbReference>
<dbReference type="InterPro" id="IPR003594">
    <property type="entry name" value="HATPase_dom"/>
</dbReference>
<dbReference type="EMBL" id="CP075371">
    <property type="protein sequence ID" value="QVT81811.1"/>
    <property type="molecule type" value="Genomic_DNA"/>
</dbReference>
<dbReference type="InterPro" id="IPR000014">
    <property type="entry name" value="PAS"/>
</dbReference>
<keyword evidence="11" id="KW-1185">Reference proteome</keyword>
<dbReference type="Gene3D" id="3.40.50.2300">
    <property type="match status" value="1"/>
</dbReference>
<dbReference type="InterPro" id="IPR004358">
    <property type="entry name" value="Sig_transdc_His_kin-like_C"/>
</dbReference>
<dbReference type="PANTHER" id="PTHR43547:SF2">
    <property type="entry name" value="HYBRID SIGNAL TRANSDUCTION HISTIDINE KINASE C"/>
    <property type="match status" value="1"/>
</dbReference>
<accession>A0ABX8EPR8</accession>
<protein>
    <recommendedName>
        <fullName evidence="3">histidine kinase</fullName>
        <ecNumber evidence="3">2.7.13.3</ecNumber>
    </recommendedName>
</protein>
<dbReference type="Gene3D" id="1.10.287.130">
    <property type="match status" value="1"/>
</dbReference>
<dbReference type="PANTHER" id="PTHR43547">
    <property type="entry name" value="TWO-COMPONENT HISTIDINE KINASE"/>
    <property type="match status" value="1"/>
</dbReference>
<dbReference type="InterPro" id="IPR035965">
    <property type="entry name" value="PAS-like_dom_sf"/>
</dbReference>
<dbReference type="Pfam" id="PF00512">
    <property type="entry name" value="HisKA"/>
    <property type="match status" value="1"/>
</dbReference>